<dbReference type="AlphaFoldDB" id="A0A1I8JMU8"/>
<feature type="region of interest" description="Disordered" evidence="1">
    <location>
        <begin position="733"/>
        <end position="807"/>
    </location>
</feature>
<dbReference type="WBParaSite" id="snap_masked-unitig_20568-processed-gene-0.1-mRNA-1">
    <property type="protein sequence ID" value="snap_masked-unitig_20568-processed-gene-0.1-mRNA-1"/>
    <property type="gene ID" value="snap_masked-unitig_20568-processed-gene-0.1"/>
</dbReference>
<protein>
    <submittedName>
        <fullName evidence="3">Protein kinase domain-containing protein</fullName>
    </submittedName>
</protein>
<feature type="compositionally biased region" description="Low complexity" evidence="1">
    <location>
        <begin position="741"/>
        <end position="753"/>
    </location>
</feature>
<feature type="region of interest" description="Disordered" evidence="1">
    <location>
        <begin position="545"/>
        <end position="644"/>
    </location>
</feature>
<keyword evidence="2" id="KW-1185">Reference proteome</keyword>
<evidence type="ECO:0000313" key="3">
    <source>
        <dbReference type="WBParaSite" id="snap_masked-unitig_20568-processed-gene-0.1-mRNA-1"/>
    </source>
</evidence>
<feature type="compositionally biased region" description="Polar residues" evidence="1">
    <location>
        <begin position="689"/>
        <end position="706"/>
    </location>
</feature>
<evidence type="ECO:0000256" key="1">
    <source>
        <dbReference type="SAM" id="MobiDB-lite"/>
    </source>
</evidence>
<organism evidence="2 3">
    <name type="scientific">Macrostomum lignano</name>
    <dbReference type="NCBI Taxonomy" id="282301"/>
    <lineage>
        <taxon>Eukaryota</taxon>
        <taxon>Metazoa</taxon>
        <taxon>Spiralia</taxon>
        <taxon>Lophotrochozoa</taxon>
        <taxon>Platyhelminthes</taxon>
        <taxon>Rhabditophora</taxon>
        <taxon>Macrostomorpha</taxon>
        <taxon>Macrostomida</taxon>
        <taxon>Macrostomidae</taxon>
        <taxon>Macrostomum</taxon>
    </lineage>
</organism>
<feature type="region of interest" description="Disordered" evidence="1">
    <location>
        <begin position="278"/>
        <end position="399"/>
    </location>
</feature>
<feature type="compositionally biased region" description="Low complexity" evidence="1">
    <location>
        <begin position="551"/>
        <end position="560"/>
    </location>
</feature>
<feature type="compositionally biased region" description="Polar residues" evidence="1">
    <location>
        <begin position="778"/>
        <end position="788"/>
    </location>
</feature>
<sequence>QPADSCISRSDDIVRKLDSIGQLGLSGILLLQTAPAYRVGFPDPEKTGSLCPATFADVSRLWFLAKDFCPTPYAWDSFQCWENGSSTTTSVNITTVASSASKSCGRRDDGSPTAALNDSTLSILTTDREHASLQSGLYHEFRALGRILGVQLHGGILEDRYATVMYRRADDASALWKLRALASIIARQFKRQTRGPIPPMWRRLNSSSSSRQLKPTILLLHEYHPRATRTLFVGNLDPKTVWETDLRDALSRLAMFWKLQADFASQKCQRDFMEDLARTGGKSRSGYKQDEFSSPYSDQSYADDYLPGGGRGGPQSSRSSSSRRQHGGGGSSRRQQHQHGYNRHQPGATSSPSGSGSQKGGGGRGWRHSSRSPTSHHGGAKHSADSSTSSSPVRPALGSGDLRSLLERSKQSAGSLIPLGVGVAPAKAPAARRRKSDVLVWSARLSLGGHPGRVHRLLHSVQLFIAAPISSTSASSNRISALTATAASAAAGGGHPTASSRRRDSSSDSNLSLEKTSPMLLLATNRHPQQLPLLQVLPPLLMRPQRRSDSSADSVAGSDAENSSRKKRHRTGSAFDRNASTPETRPRSRVQAQAACNAPTPPANIQKQHLPAQSSQSDSDDASQEASTRQAEQRTIRWPLPHSATRILRPAPSASTQQQSCERATLPVIFSCVPPPAPDARSPPRGSEAFNSNSKPATSSSKASQQTRSQVIAARAACRIWLSRIASTILVTPSCRRSRQTSAPPAAASTAAPRLRHLAARHRLPRRPSASLRPPTHSGASDQHSSPFSHHHQIASSHIRRLHVSDF</sequence>
<name>A0A1I8JMU8_9PLAT</name>
<accession>A0A1I8JMU8</accession>
<feature type="compositionally biased region" description="Basic residues" evidence="1">
    <location>
        <begin position="754"/>
        <end position="766"/>
    </location>
</feature>
<evidence type="ECO:0000313" key="2">
    <source>
        <dbReference type="Proteomes" id="UP000095280"/>
    </source>
</evidence>
<proteinExistence type="predicted"/>
<feature type="compositionally biased region" description="Low complexity" evidence="1">
    <location>
        <begin position="347"/>
        <end position="356"/>
    </location>
</feature>
<feature type="compositionally biased region" description="Basic residues" evidence="1">
    <location>
        <begin position="789"/>
        <end position="807"/>
    </location>
</feature>
<feature type="region of interest" description="Disordered" evidence="1">
    <location>
        <begin position="488"/>
        <end position="512"/>
    </location>
</feature>
<feature type="region of interest" description="Disordered" evidence="1">
    <location>
        <begin position="675"/>
        <end position="706"/>
    </location>
</feature>
<reference evidence="3" key="1">
    <citation type="submission" date="2016-11" db="UniProtKB">
        <authorList>
            <consortium name="WormBaseParasite"/>
        </authorList>
    </citation>
    <scope>IDENTIFICATION</scope>
</reference>
<dbReference type="Proteomes" id="UP000095280">
    <property type="component" value="Unplaced"/>
</dbReference>